<dbReference type="EMBL" id="AP018227">
    <property type="protein sequence ID" value="BAY85931.1"/>
    <property type="molecule type" value="Genomic_DNA"/>
</dbReference>
<dbReference type="AlphaFoldDB" id="A0A1Z4LXQ5"/>
<name>A0A1Z4LXQ5_9CYAN</name>
<gene>
    <name evidence="1" type="ORF">NIES267_54370</name>
</gene>
<dbReference type="SUPFAM" id="SSF53807">
    <property type="entry name" value="Helical backbone' metal receptor"/>
    <property type="match status" value="1"/>
</dbReference>
<dbReference type="Proteomes" id="UP000218418">
    <property type="component" value="Chromosome"/>
</dbReference>
<reference evidence="1 2" key="1">
    <citation type="submission" date="2017-06" db="EMBL/GenBank/DDBJ databases">
        <title>Genome sequencing of cyanobaciteial culture collection at National Institute for Environmental Studies (NIES).</title>
        <authorList>
            <person name="Hirose Y."/>
            <person name="Shimura Y."/>
            <person name="Fujisawa T."/>
            <person name="Nakamura Y."/>
            <person name="Kawachi M."/>
        </authorList>
    </citation>
    <scope>NUCLEOTIDE SEQUENCE [LARGE SCALE GENOMIC DNA]</scope>
    <source>
        <strain evidence="1 2">NIES-267</strain>
    </source>
</reference>
<protein>
    <submittedName>
        <fullName evidence="1">Nitrogenase molybdenum-iron protein alpha chain</fullName>
    </submittedName>
</protein>
<evidence type="ECO:0000313" key="2">
    <source>
        <dbReference type="Proteomes" id="UP000218418"/>
    </source>
</evidence>
<dbReference type="Gene3D" id="3.40.50.1980">
    <property type="entry name" value="Nitrogenase molybdenum iron protein domain"/>
    <property type="match status" value="1"/>
</dbReference>
<organism evidence="1 2">
    <name type="scientific">Calothrix parasitica NIES-267</name>
    <dbReference type="NCBI Taxonomy" id="1973488"/>
    <lineage>
        <taxon>Bacteria</taxon>
        <taxon>Bacillati</taxon>
        <taxon>Cyanobacteriota</taxon>
        <taxon>Cyanophyceae</taxon>
        <taxon>Nostocales</taxon>
        <taxon>Calotrichaceae</taxon>
        <taxon>Calothrix</taxon>
    </lineage>
</organism>
<evidence type="ECO:0000313" key="1">
    <source>
        <dbReference type="EMBL" id="BAY85931.1"/>
    </source>
</evidence>
<accession>A0A1Z4LXQ5</accession>
<sequence>MFYLKQFRLNKWLNQSDNYHGYDGFAIFARDMDLAINNPSWKLIGTPWKKEEAPATTQVAKAKAAA</sequence>
<keyword evidence="2" id="KW-1185">Reference proteome</keyword>
<proteinExistence type="predicted"/>
<dbReference type="OrthoDB" id="516328at2"/>